<dbReference type="AlphaFoldDB" id="A0A345EC70"/>
<evidence type="ECO:0000313" key="4">
    <source>
        <dbReference type="Proteomes" id="UP000252985"/>
    </source>
</evidence>
<accession>A0A345EC70</accession>
<feature type="domain" description="DUF4872" evidence="2">
    <location>
        <begin position="163"/>
        <end position="328"/>
    </location>
</feature>
<proteinExistence type="predicted"/>
<name>A0A345EC70_9EURY</name>
<evidence type="ECO:0000313" key="3">
    <source>
        <dbReference type="EMBL" id="AXG09792.1"/>
    </source>
</evidence>
<organism evidence="3 4">
    <name type="scientific">Haloplanus rubicundus</name>
    <dbReference type="NCBI Taxonomy" id="1547898"/>
    <lineage>
        <taxon>Archaea</taxon>
        <taxon>Methanobacteriati</taxon>
        <taxon>Methanobacteriota</taxon>
        <taxon>Stenosarchaea group</taxon>
        <taxon>Halobacteria</taxon>
        <taxon>Halobacteriales</taxon>
        <taxon>Haloferacaceae</taxon>
        <taxon>Haloplanus</taxon>
    </lineage>
</organism>
<gene>
    <name evidence="3" type="ORF">DU484_07965</name>
</gene>
<dbReference type="InterPro" id="IPR026935">
    <property type="entry name" value="BtrH_N"/>
</dbReference>
<dbReference type="GeneID" id="37286905"/>
<protein>
    <submittedName>
        <fullName evidence="3">DUF4872 domain-containing protein</fullName>
    </submittedName>
</protein>
<dbReference type="Pfam" id="PF14399">
    <property type="entry name" value="BtrH_N"/>
    <property type="match status" value="1"/>
</dbReference>
<dbReference type="Gene3D" id="3.90.70.10">
    <property type="entry name" value="Cysteine proteinases"/>
    <property type="match status" value="1"/>
</dbReference>
<dbReference type="KEGG" id="haq:DU484_07965"/>
<reference evidence="3 4" key="1">
    <citation type="submission" date="2018-07" db="EMBL/GenBank/DDBJ databases">
        <title>Genome sequences of Haloplanus sp. CBA1112.</title>
        <authorList>
            <person name="Kim Y.B."/>
            <person name="Roh S.W."/>
        </authorList>
    </citation>
    <scope>NUCLEOTIDE SEQUENCE [LARGE SCALE GENOMIC DNA]</scope>
    <source>
        <strain evidence="3 4">CBA1112</strain>
    </source>
</reference>
<dbReference type="InterPro" id="IPR032369">
    <property type="entry name" value="DUF4872"/>
</dbReference>
<dbReference type="RefSeq" id="WP_114605637.1">
    <property type="nucleotide sequence ID" value="NZ_CP031148.1"/>
</dbReference>
<dbReference type="EMBL" id="CP031148">
    <property type="protein sequence ID" value="AXG09792.1"/>
    <property type="molecule type" value="Genomic_DNA"/>
</dbReference>
<dbReference type="Pfam" id="PF16169">
    <property type="entry name" value="DUF4872"/>
    <property type="match status" value="1"/>
</dbReference>
<dbReference type="Proteomes" id="UP000252985">
    <property type="component" value="Chromosome"/>
</dbReference>
<sequence>MEIIEGYDHQSGGHCGAMALRNVAEYYGWNYSEAACFGIGGGPAFVLYEYPDESWVTFRASPTWLERAFFERLGIPNSYRRGDDFETAWDSVTGHIDEDDPVVLFLDPTSLDYLSEEPDHVPPHVAVLIGYEDETVQLSDGTMENRQTISRSTLADAWVDERFVSLQNEYLVVTRAARTEDETDATAAGLRQAATYMLNPLDVKRDARGPGEEGLPALRSFADYLGRWPDLPDADRPVRAARRAIDEHGEGAAFRSLYAEALGELGQQTDLTPDLADRMQLVSREWQTVSEHLAEILEQNEPQPELFAEAASMVSDIADREESIFADLGDELGYRGGRE</sequence>
<feature type="domain" description="Butirosin biosynthesis protein H N-terminal" evidence="1">
    <location>
        <begin position="14"/>
        <end position="140"/>
    </location>
</feature>
<evidence type="ECO:0000259" key="1">
    <source>
        <dbReference type="Pfam" id="PF14399"/>
    </source>
</evidence>
<evidence type="ECO:0000259" key="2">
    <source>
        <dbReference type="Pfam" id="PF16169"/>
    </source>
</evidence>